<name>A0A919RFD2_9ACTN</name>
<comment type="subcellular location">
    <subcellularLocation>
        <location evidence="1">Cell membrane</location>
        <topology evidence="1">Single-pass membrane protein</topology>
    </subcellularLocation>
</comment>
<feature type="transmembrane region" description="Helical" evidence="7">
    <location>
        <begin position="116"/>
        <end position="134"/>
    </location>
</feature>
<feature type="domain" description="Phage shock protein PspC N-terminal" evidence="8">
    <location>
        <begin position="43"/>
        <end position="97"/>
    </location>
</feature>
<dbReference type="Pfam" id="PF04024">
    <property type="entry name" value="PspC"/>
    <property type="match status" value="1"/>
</dbReference>
<evidence type="ECO:0000313" key="10">
    <source>
        <dbReference type="Proteomes" id="UP000606172"/>
    </source>
</evidence>
<dbReference type="InterPro" id="IPR007168">
    <property type="entry name" value="Phageshock_PspC_N"/>
</dbReference>
<protein>
    <recommendedName>
        <fullName evidence="8">Phage shock protein PspC N-terminal domain-containing protein</fullName>
    </recommendedName>
</protein>
<feature type="transmembrane region" description="Helical" evidence="7">
    <location>
        <begin position="365"/>
        <end position="383"/>
    </location>
</feature>
<feature type="compositionally biased region" description="Basic and acidic residues" evidence="6">
    <location>
        <begin position="231"/>
        <end position="258"/>
    </location>
</feature>
<dbReference type="RefSeq" id="WP_204021667.1">
    <property type="nucleotide sequence ID" value="NZ_BOOW01000007.1"/>
</dbReference>
<dbReference type="EMBL" id="BOOW01000007">
    <property type="protein sequence ID" value="GII90866.1"/>
    <property type="molecule type" value="Genomic_DNA"/>
</dbReference>
<feature type="transmembrane region" description="Helical" evidence="7">
    <location>
        <begin position="69"/>
        <end position="95"/>
    </location>
</feature>
<gene>
    <name evidence="9" type="ORF">Ssi02_10970</name>
</gene>
<evidence type="ECO:0000256" key="3">
    <source>
        <dbReference type="ARBA" id="ARBA00022692"/>
    </source>
</evidence>
<feature type="compositionally biased region" description="Basic and acidic residues" evidence="6">
    <location>
        <begin position="286"/>
        <end position="297"/>
    </location>
</feature>
<feature type="transmembrane region" description="Helical" evidence="7">
    <location>
        <begin position="421"/>
        <end position="440"/>
    </location>
</feature>
<dbReference type="Proteomes" id="UP000606172">
    <property type="component" value="Unassembled WGS sequence"/>
</dbReference>
<dbReference type="GO" id="GO:0005886">
    <property type="term" value="C:plasma membrane"/>
    <property type="evidence" value="ECO:0007669"/>
    <property type="project" value="UniProtKB-SubCell"/>
</dbReference>
<feature type="transmembrane region" description="Helical" evidence="7">
    <location>
        <begin position="140"/>
        <end position="158"/>
    </location>
</feature>
<dbReference type="InterPro" id="IPR052027">
    <property type="entry name" value="PspC"/>
</dbReference>
<proteinExistence type="predicted"/>
<evidence type="ECO:0000256" key="6">
    <source>
        <dbReference type="SAM" id="MobiDB-lite"/>
    </source>
</evidence>
<dbReference type="AlphaFoldDB" id="A0A919RFD2"/>
<comment type="caution">
    <text evidence="9">The sequence shown here is derived from an EMBL/GenBank/DDBJ whole genome shotgun (WGS) entry which is preliminary data.</text>
</comment>
<organism evidence="9 10">
    <name type="scientific">Sinosporangium siamense</name>
    <dbReference type="NCBI Taxonomy" id="1367973"/>
    <lineage>
        <taxon>Bacteria</taxon>
        <taxon>Bacillati</taxon>
        <taxon>Actinomycetota</taxon>
        <taxon>Actinomycetes</taxon>
        <taxon>Streptosporangiales</taxon>
        <taxon>Streptosporangiaceae</taxon>
        <taxon>Sinosporangium</taxon>
    </lineage>
</organism>
<feature type="compositionally biased region" description="Low complexity" evidence="6">
    <location>
        <begin position="23"/>
        <end position="39"/>
    </location>
</feature>
<dbReference type="PANTHER" id="PTHR33885:SF3">
    <property type="entry name" value="PHAGE SHOCK PROTEIN C"/>
    <property type="match status" value="1"/>
</dbReference>
<accession>A0A919RFD2</accession>
<reference evidence="9" key="1">
    <citation type="submission" date="2021-01" db="EMBL/GenBank/DDBJ databases">
        <title>Whole genome shotgun sequence of Sinosporangium siamense NBRC 109515.</title>
        <authorList>
            <person name="Komaki H."/>
            <person name="Tamura T."/>
        </authorList>
    </citation>
    <scope>NUCLEOTIDE SEQUENCE</scope>
    <source>
        <strain evidence="9">NBRC 109515</strain>
    </source>
</reference>
<keyword evidence="4 7" id="KW-1133">Transmembrane helix</keyword>
<dbReference type="PANTHER" id="PTHR33885">
    <property type="entry name" value="PHAGE SHOCK PROTEIN C"/>
    <property type="match status" value="1"/>
</dbReference>
<evidence type="ECO:0000313" key="9">
    <source>
        <dbReference type="EMBL" id="GII90866.1"/>
    </source>
</evidence>
<keyword evidence="5 7" id="KW-0472">Membrane</keyword>
<feature type="region of interest" description="Disordered" evidence="6">
    <location>
        <begin position="231"/>
        <end position="301"/>
    </location>
</feature>
<evidence type="ECO:0000256" key="1">
    <source>
        <dbReference type="ARBA" id="ARBA00004162"/>
    </source>
</evidence>
<evidence type="ECO:0000259" key="8">
    <source>
        <dbReference type="Pfam" id="PF04024"/>
    </source>
</evidence>
<keyword evidence="3 7" id="KW-0812">Transmembrane</keyword>
<evidence type="ECO:0000256" key="7">
    <source>
        <dbReference type="SAM" id="Phobius"/>
    </source>
</evidence>
<evidence type="ECO:0000256" key="5">
    <source>
        <dbReference type="ARBA" id="ARBA00023136"/>
    </source>
</evidence>
<feature type="transmembrane region" description="Helical" evidence="7">
    <location>
        <begin position="395"/>
        <end position="414"/>
    </location>
</feature>
<feature type="region of interest" description="Disordered" evidence="6">
    <location>
        <begin position="1"/>
        <end position="41"/>
    </location>
</feature>
<keyword evidence="10" id="KW-1185">Reference proteome</keyword>
<sequence length="563" mass="58719">MTDSGPDPSLTAQGSAGADSPEAATTNTASTNTATTTAARPQPLLRSNQGRVFTGVCAGLGRHAGIDPVLFRVTFALLSVASGTGLMLYAAAFLLMRNAQGRPGLIEQWTRRAFDTEIVLALLTAVFAFGIIISLASGGIGISTLILGTVLAITLLAARSRGVELPALVRSLPEWIGTWRSRGAKLPTDPMDSAVPYGTAAAWADAPTPAGPRPVPSRQDTGAYTAVSILVDREPAAPEPARTEQTERTERTRTERAHSAPAAHADEPPVTPPQGFAVPPPGHAPPPDDRPHYERTADGVGYGAASEPFAPRGPYQQHAHHEQYGGPAGYDYSTPYPRQYDAPLFPAAPATPPAKKKKRKRPKSYVSALTLCLAMIVGGVVVANESVPGPVLPSVAGGAMLVTIGLGLLVATWFGRGAALVAAGTIMSVVLVIGATVGGVQKKVGSARWMPTTVAEAEKTYALGIGEGTLDLSDLRLEPGSRTTFNASISFGEMTVILPPTARAEVTGYVRFGDVQIDHAVVGGTDVRHHKILEPEVRPKGAVPTIVLEVRAGVGDVEVRRAA</sequence>
<keyword evidence="2" id="KW-1003">Cell membrane</keyword>
<evidence type="ECO:0000256" key="4">
    <source>
        <dbReference type="ARBA" id="ARBA00022989"/>
    </source>
</evidence>
<evidence type="ECO:0000256" key="2">
    <source>
        <dbReference type="ARBA" id="ARBA00022475"/>
    </source>
</evidence>